<sequence>MSRPEAWSTGLQGTHSTDVSNVRFIVGCVWYARPGPLQHKGLQTIADSPKIRAEHPAGAVKDFIRAEGG</sequence>
<evidence type="ECO:0000313" key="2">
    <source>
        <dbReference type="Proteomes" id="UP000222163"/>
    </source>
</evidence>
<dbReference type="Proteomes" id="UP000222163">
    <property type="component" value="Unassembled WGS sequence"/>
</dbReference>
<dbReference type="AlphaFoldDB" id="A0A2G1BPP3"/>
<gene>
    <name evidence="1" type="ORF">CSC81_17070</name>
</gene>
<proteinExistence type="predicted"/>
<name>A0A2G1BPP3_9FLAO</name>
<reference evidence="1 2" key="1">
    <citation type="journal article" date="2016" name="Nat. Commun.">
        <title>Microbial interactions lead to rapid micro-scale successions on model marine particles.</title>
        <authorList>
            <person name="Datta M.S."/>
            <person name="Sliwerska E."/>
            <person name="Gore J."/>
            <person name="Polz M.F."/>
            <person name="Cordero O.X."/>
        </authorList>
    </citation>
    <scope>NUCLEOTIDE SEQUENCE [LARGE SCALE GENOMIC DNA]</scope>
    <source>
        <strain evidence="1 2">4G03</strain>
    </source>
</reference>
<evidence type="ECO:0000313" key="1">
    <source>
        <dbReference type="EMBL" id="PHN96026.1"/>
    </source>
</evidence>
<comment type="caution">
    <text evidence="1">The sequence shown here is derived from an EMBL/GenBank/DDBJ whole genome shotgun (WGS) entry which is preliminary data.</text>
</comment>
<feature type="non-terminal residue" evidence="1">
    <location>
        <position position="69"/>
    </location>
</feature>
<protein>
    <submittedName>
        <fullName evidence="1">Uncharacterized protein</fullName>
    </submittedName>
</protein>
<dbReference type="EMBL" id="PDUU01000524">
    <property type="protein sequence ID" value="PHN96026.1"/>
    <property type="molecule type" value="Genomic_DNA"/>
</dbReference>
<organism evidence="1 2">
    <name type="scientific">Tenacibaculum discolor</name>
    <dbReference type="NCBI Taxonomy" id="361581"/>
    <lineage>
        <taxon>Bacteria</taxon>
        <taxon>Pseudomonadati</taxon>
        <taxon>Bacteroidota</taxon>
        <taxon>Flavobacteriia</taxon>
        <taxon>Flavobacteriales</taxon>
        <taxon>Flavobacteriaceae</taxon>
        <taxon>Tenacibaculum</taxon>
    </lineage>
</organism>
<accession>A0A2G1BPP3</accession>